<evidence type="ECO:0000313" key="1">
    <source>
        <dbReference type="EMBL" id="EQD79845.1"/>
    </source>
</evidence>
<gene>
    <name evidence="1" type="ORF">B1A_01511</name>
</gene>
<accession>T1DCN4</accession>
<organism evidence="1">
    <name type="scientific">mine drainage metagenome</name>
    <dbReference type="NCBI Taxonomy" id="410659"/>
    <lineage>
        <taxon>unclassified sequences</taxon>
        <taxon>metagenomes</taxon>
        <taxon>ecological metagenomes</taxon>
    </lineage>
</organism>
<dbReference type="EMBL" id="AUZX01001149">
    <property type="protein sequence ID" value="EQD79845.1"/>
    <property type="molecule type" value="Genomic_DNA"/>
</dbReference>
<comment type="caution">
    <text evidence="1">The sequence shown here is derived from an EMBL/GenBank/DDBJ whole genome shotgun (WGS) entry which is preliminary data.</text>
</comment>
<sequence length="133" mass="14514">LTFVDDAGNVELLDEGNDVALVMRYDDLIGYATGLQEHIVKTAIESGDFDPTAVSEDVLTALFAERIVPFEGVPFTDDVHDSRSNLEWELDVPLVLTASDYVPFTERPTPTGNIIWLARRPNSPTCTASTASA</sequence>
<proteinExistence type="predicted"/>
<feature type="non-terminal residue" evidence="1">
    <location>
        <position position="1"/>
    </location>
</feature>
<dbReference type="AlphaFoldDB" id="T1DCN4"/>
<protein>
    <submittedName>
        <fullName evidence="1">Uncharacterized protein</fullName>
    </submittedName>
</protein>
<reference evidence="1" key="2">
    <citation type="journal article" date="2014" name="ISME J.">
        <title>Microbial stratification in low pH oxic and suboxic macroscopic growths along an acid mine drainage.</title>
        <authorList>
            <person name="Mendez-Garcia C."/>
            <person name="Mesa V."/>
            <person name="Sprenger R.R."/>
            <person name="Richter M."/>
            <person name="Diez M.S."/>
            <person name="Solano J."/>
            <person name="Bargiela R."/>
            <person name="Golyshina O.V."/>
            <person name="Manteca A."/>
            <person name="Ramos J.L."/>
            <person name="Gallego J.R."/>
            <person name="Llorente I."/>
            <person name="Martins Dos Santos V.A."/>
            <person name="Jensen O.N."/>
            <person name="Pelaez A.I."/>
            <person name="Sanchez J."/>
            <person name="Ferrer M."/>
        </authorList>
    </citation>
    <scope>NUCLEOTIDE SEQUENCE</scope>
</reference>
<name>T1DCN4_9ZZZZ</name>
<reference evidence="1" key="1">
    <citation type="submission" date="2013-08" db="EMBL/GenBank/DDBJ databases">
        <authorList>
            <person name="Mendez C."/>
            <person name="Richter M."/>
            <person name="Ferrer M."/>
            <person name="Sanchez J."/>
        </authorList>
    </citation>
    <scope>NUCLEOTIDE SEQUENCE</scope>
</reference>